<gene>
    <name evidence="1" type="ORF">BN3087_240024</name>
</gene>
<proteinExistence type="predicted"/>
<accession>A0A0S4XMX1</accession>
<dbReference type="EMBL" id="FAXN01000023">
    <property type="protein sequence ID" value="CUV65285.1"/>
    <property type="molecule type" value="Genomic_DNA"/>
</dbReference>
<dbReference type="AlphaFoldDB" id="A0A0S4XMX1"/>
<sequence>MNNKKDNVFESSLDKKFEFDVRYVINDNCLSFIVSEPKWSANVATKEIQKNSLASKV</sequence>
<organism evidence="1">
    <name type="scientific">Sulfurovum sp. enrichment culture clone C5</name>
    <dbReference type="NCBI Taxonomy" id="497650"/>
    <lineage>
        <taxon>Bacteria</taxon>
        <taxon>Pseudomonadati</taxon>
        <taxon>Campylobacterota</taxon>
        <taxon>Epsilonproteobacteria</taxon>
        <taxon>Campylobacterales</taxon>
        <taxon>Sulfurovaceae</taxon>
        <taxon>Sulfurovum</taxon>
        <taxon>environmental samples</taxon>
    </lineage>
</organism>
<protein>
    <submittedName>
        <fullName evidence="1">Uncharacterized protein</fullName>
    </submittedName>
</protein>
<evidence type="ECO:0000313" key="1">
    <source>
        <dbReference type="EMBL" id="CUV65285.1"/>
    </source>
</evidence>
<name>A0A0S4XMX1_9BACT</name>
<reference evidence="1" key="1">
    <citation type="submission" date="2015-11" db="EMBL/GenBank/DDBJ databases">
        <authorList>
            <person name="Zhang Y."/>
            <person name="Guo Z."/>
        </authorList>
    </citation>
    <scope>NUCLEOTIDE SEQUENCE</scope>
    <source>
        <strain evidence="1">BN30871</strain>
    </source>
</reference>